<proteinExistence type="predicted"/>
<dbReference type="Proteomes" id="UP001151760">
    <property type="component" value="Unassembled WGS sequence"/>
</dbReference>
<gene>
    <name evidence="1" type="ORF">Tco_0820908</name>
</gene>
<keyword evidence="2" id="KW-1185">Reference proteome</keyword>
<accession>A0ABQ5AFG8</accession>
<dbReference type="EMBL" id="BQNB010012141">
    <property type="protein sequence ID" value="GJS99738.1"/>
    <property type="molecule type" value="Genomic_DNA"/>
</dbReference>
<reference evidence="1" key="2">
    <citation type="submission" date="2022-01" db="EMBL/GenBank/DDBJ databases">
        <authorList>
            <person name="Yamashiro T."/>
            <person name="Shiraishi A."/>
            <person name="Satake H."/>
            <person name="Nakayama K."/>
        </authorList>
    </citation>
    <scope>NUCLEOTIDE SEQUENCE</scope>
</reference>
<organism evidence="1 2">
    <name type="scientific">Tanacetum coccineum</name>
    <dbReference type="NCBI Taxonomy" id="301880"/>
    <lineage>
        <taxon>Eukaryota</taxon>
        <taxon>Viridiplantae</taxon>
        <taxon>Streptophyta</taxon>
        <taxon>Embryophyta</taxon>
        <taxon>Tracheophyta</taxon>
        <taxon>Spermatophyta</taxon>
        <taxon>Magnoliopsida</taxon>
        <taxon>eudicotyledons</taxon>
        <taxon>Gunneridae</taxon>
        <taxon>Pentapetalae</taxon>
        <taxon>asterids</taxon>
        <taxon>campanulids</taxon>
        <taxon>Asterales</taxon>
        <taxon>Asteraceae</taxon>
        <taxon>Asteroideae</taxon>
        <taxon>Anthemideae</taxon>
        <taxon>Anthemidinae</taxon>
        <taxon>Tanacetum</taxon>
    </lineage>
</organism>
<comment type="caution">
    <text evidence="1">The sequence shown here is derived from an EMBL/GenBank/DDBJ whole genome shotgun (WGS) entry which is preliminary data.</text>
</comment>
<name>A0ABQ5AFG8_9ASTR</name>
<sequence length="351" mass="41813">MEVSRLSGMDNDLFTYKVEVANIPCNSVMDDDLEDETDDDMGYDPSDVAFIEWLRSKIFNYKTMDQYTMKALWIYWIRGDDEVELTDEESSDDEDEIAKVFRINTNIFGYETPICSAFNEFNYLLKVDPDILTKDITGFKTYDVYKNDWIYEWNKDVPWVDEKPWTDTRVWTEPKPVKHTCEPFNYKTGCSEWPTCSWKEDGYCNGGNLPGTYIIENQLHYQDYEWYEALDDCELKEEALRNKAIMDGVINNDKSCCELKRKWNIYTNYDDAYEINHEDNGNKELCEIHELPVCNIRKYMMIKYSFNDDVEYVAVKEDEYDDLIMTKRDAYQAYQEIFRIMDEGWMVTRAT</sequence>
<protein>
    <submittedName>
        <fullName evidence="1">Uncharacterized protein</fullName>
    </submittedName>
</protein>
<evidence type="ECO:0000313" key="1">
    <source>
        <dbReference type="EMBL" id="GJS99738.1"/>
    </source>
</evidence>
<evidence type="ECO:0000313" key="2">
    <source>
        <dbReference type="Proteomes" id="UP001151760"/>
    </source>
</evidence>
<reference evidence="1" key="1">
    <citation type="journal article" date="2022" name="Int. J. Mol. Sci.">
        <title>Draft Genome of Tanacetum Coccineum: Genomic Comparison of Closely Related Tanacetum-Family Plants.</title>
        <authorList>
            <person name="Yamashiro T."/>
            <person name="Shiraishi A."/>
            <person name="Nakayama K."/>
            <person name="Satake H."/>
        </authorList>
    </citation>
    <scope>NUCLEOTIDE SEQUENCE</scope>
</reference>